<organism evidence="2 3">
    <name type="scientific">Lactococcus lactis</name>
    <dbReference type="NCBI Taxonomy" id="1358"/>
    <lineage>
        <taxon>Bacteria</taxon>
        <taxon>Bacillati</taxon>
        <taxon>Bacillota</taxon>
        <taxon>Bacilli</taxon>
        <taxon>Lactobacillales</taxon>
        <taxon>Streptococcaceae</taxon>
        <taxon>Lactococcus</taxon>
    </lineage>
</organism>
<protein>
    <submittedName>
        <fullName evidence="2">Uncharacterized protein</fullName>
    </submittedName>
</protein>
<evidence type="ECO:0000313" key="3">
    <source>
        <dbReference type="Proteomes" id="UP001186159"/>
    </source>
</evidence>
<reference evidence="2 3" key="1">
    <citation type="submission" date="2023-10" db="EMBL/GenBank/DDBJ databases">
        <title>Production of high quality cheese from raw caw milk (raw cheese).</title>
        <authorList>
            <person name="Samouris G."/>
        </authorList>
    </citation>
    <scope>NUCLEOTIDE SEQUENCE [LARGE SCALE GENOMIC DNA]</scope>
    <source>
        <strain evidence="2 3">MRS-5</strain>
    </source>
</reference>
<sequence length="325" mass="37011">MNKVIKFVLLVLFIVISISSANIVKNNFVDKQIEKNYDVQDFTQIYLPSSISSDKNLISLVEGVSAKTGASFIFRSTYGGVKNDGKGHADLLKMDSKAVFYKTNYQTSDKKTFVSHGFSCQLWSEPLKNITTVEQENSDVYIKNKNIQTSLQDFLIALNQKYGTHITSKKLTTRPSDFYPNNYTSFIGLTNDNLSLFIGISIVFFAIFLFVWLVGNNKKIATYRLNGVSAHRIGLRLFLKEFFIVTLLAYIFSSFLVFRGFNLQFSLQMFIMLLLVIIVSYISIVLVSSFSLANQINSKSFFKYSHYVLYAVKAFIKRKSADFGR</sequence>
<dbReference type="AlphaFoldDB" id="A0ABD5GNL3"/>
<comment type="caution">
    <text evidence="2">The sequence shown here is derived from an EMBL/GenBank/DDBJ whole genome shotgun (WGS) entry which is preliminary data.</text>
</comment>
<evidence type="ECO:0000313" key="2">
    <source>
        <dbReference type="EMBL" id="MDV2617816.1"/>
    </source>
</evidence>
<keyword evidence="1" id="KW-1133">Transmembrane helix</keyword>
<feature type="transmembrane region" description="Helical" evidence="1">
    <location>
        <begin position="270"/>
        <end position="293"/>
    </location>
</feature>
<keyword evidence="1" id="KW-0812">Transmembrane</keyword>
<dbReference type="InterPro" id="IPR006541">
    <property type="entry name" value="Bacteriocin_ass"/>
</dbReference>
<accession>A0ABD5GNL3</accession>
<gene>
    <name evidence="2" type="ORF">RZO27_01495</name>
</gene>
<dbReference type="RefSeq" id="WP_235585385.1">
    <property type="nucleotide sequence ID" value="NZ_JAVFYX010000001.1"/>
</dbReference>
<evidence type="ECO:0000256" key="1">
    <source>
        <dbReference type="SAM" id="Phobius"/>
    </source>
</evidence>
<proteinExistence type="predicted"/>
<feature type="transmembrane region" description="Helical" evidence="1">
    <location>
        <begin position="194"/>
        <end position="216"/>
    </location>
</feature>
<feature type="transmembrane region" description="Helical" evidence="1">
    <location>
        <begin position="237"/>
        <end position="258"/>
    </location>
</feature>
<dbReference type="EMBL" id="JAWHVN010000006">
    <property type="protein sequence ID" value="MDV2617816.1"/>
    <property type="molecule type" value="Genomic_DNA"/>
</dbReference>
<dbReference type="Proteomes" id="UP001186159">
    <property type="component" value="Unassembled WGS sequence"/>
</dbReference>
<dbReference type="NCBIfam" id="TIGR01654">
    <property type="entry name" value="bact_immun_7tm"/>
    <property type="match status" value="1"/>
</dbReference>
<keyword evidence="1" id="KW-0472">Membrane</keyword>
<name>A0ABD5GNL3_9LACT</name>